<dbReference type="OrthoDB" id="2013020at2759"/>
<dbReference type="Gene3D" id="1.10.510.10">
    <property type="entry name" value="Transferase(Phosphotransferase) domain 1"/>
    <property type="match status" value="1"/>
</dbReference>
<feature type="non-terminal residue" evidence="1">
    <location>
        <position position="1"/>
    </location>
</feature>
<dbReference type="AlphaFoldDB" id="A0A843X2C3"/>
<reference evidence="1" key="1">
    <citation type="submission" date="2017-07" db="EMBL/GenBank/DDBJ databases">
        <title>Taro Niue Genome Assembly and Annotation.</title>
        <authorList>
            <person name="Atibalentja N."/>
            <person name="Keating K."/>
            <person name="Fields C.J."/>
        </authorList>
    </citation>
    <scope>NUCLEOTIDE SEQUENCE</scope>
    <source>
        <strain evidence="1">Niue_2</strain>
        <tissue evidence="1">Leaf</tissue>
    </source>
</reference>
<keyword evidence="2" id="KW-1185">Reference proteome</keyword>
<name>A0A843X2C3_COLES</name>
<dbReference type="PANTHER" id="PTHR45631">
    <property type="entry name" value="OS07G0107800 PROTEIN-RELATED"/>
    <property type="match status" value="1"/>
</dbReference>
<sequence length="133" mass="15068">MNWGSVGYDKGTLKRSTRLGKGCYKIRQQSRYYQSHRLIEKNDVYNFGIVLLEIIPVGHTRNRVESRLKSGGTSIVVDTKLCGHYDINSARKMLEIAMACTSASSMRRLIMSIVVIKLKECFQMDVTGETNDS</sequence>
<gene>
    <name evidence="1" type="ORF">Taro_045228</name>
</gene>
<evidence type="ECO:0000313" key="2">
    <source>
        <dbReference type="Proteomes" id="UP000652761"/>
    </source>
</evidence>
<dbReference type="PANTHER" id="PTHR45631:SF202">
    <property type="entry name" value="SENESCENCE-INDUCED RECEPTOR-LIKE SERINE_THREONINE-PROTEIN KINASE"/>
    <property type="match status" value="1"/>
</dbReference>
<protein>
    <submittedName>
        <fullName evidence="1">Uncharacterized protein</fullName>
    </submittedName>
</protein>
<comment type="caution">
    <text evidence="1">The sequence shown here is derived from an EMBL/GenBank/DDBJ whole genome shotgun (WGS) entry which is preliminary data.</text>
</comment>
<evidence type="ECO:0000313" key="1">
    <source>
        <dbReference type="EMBL" id="MQM12311.1"/>
    </source>
</evidence>
<dbReference type="Proteomes" id="UP000652761">
    <property type="component" value="Unassembled WGS sequence"/>
</dbReference>
<proteinExistence type="predicted"/>
<organism evidence="1 2">
    <name type="scientific">Colocasia esculenta</name>
    <name type="common">Wild taro</name>
    <name type="synonym">Arum esculentum</name>
    <dbReference type="NCBI Taxonomy" id="4460"/>
    <lineage>
        <taxon>Eukaryota</taxon>
        <taxon>Viridiplantae</taxon>
        <taxon>Streptophyta</taxon>
        <taxon>Embryophyta</taxon>
        <taxon>Tracheophyta</taxon>
        <taxon>Spermatophyta</taxon>
        <taxon>Magnoliopsida</taxon>
        <taxon>Liliopsida</taxon>
        <taxon>Araceae</taxon>
        <taxon>Aroideae</taxon>
        <taxon>Colocasieae</taxon>
        <taxon>Colocasia</taxon>
    </lineage>
</organism>
<accession>A0A843X2C3</accession>
<dbReference type="EMBL" id="NMUH01005267">
    <property type="protein sequence ID" value="MQM12311.1"/>
    <property type="molecule type" value="Genomic_DNA"/>
</dbReference>